<reference evidence="4" key="1">
    <citation type="submission" date="2020-06" db="EMBL/GenBank/DDBJ databases">
        <title>Isolation of Planomicrobium glaciei.</title>
        <authorList>
            <person name="Malisova L."/>
            <person name="Safrankova R."/>
            <person name="Jakubu V."/>
            <person name="Spanelova P."/>
        </authorList>
    </citation>
    <scope>NUCLEOTIDE SEQUENCE [LARGE SCALE GENOMIC DNA]</scope>
    <source>
        <strain evidence="4">NRL-ATB46093</strain>
    </source>
</reference>
<keyword evidence="3" id="KW-0406">Ion transport</keyword>
<feature type="domain" description="Potassium channel" evidence="2">
    <location>
        <begin position="71"/>
        <end position="154"/>
    </location>
</feature>
<feature type="transmembrane region" description="Helical" evidence="1">
    <location>
        <begin position="6"/>
        <end position="27"/>
    </location>
</feature>
<keyword evidence="1" id="KW-1133">Transmembrane helix</keyword>
<keyword evidence="4" id="KW-1185">Reference proteome</keyword>
<gene>
    <name evidence="3" type="ORF">HF394_16840</name>
</gene>
<sequence length="329" mass="37087">MSEIYIIIGALLLLLGIMDFIWTTLWVDGGAGPLTEHLSHALWKVLWKMSRNYPKILSLSGPLILSMTLLMWIVLLWTGWTFVFAGNDQAIIHAQDKSPATWPERIYFTGYLIFTLGNGDFSPQGTVWQIATVCATGTGMLFITLGVTYLLSVLGAVTQKRAFAESVYGAGKTSAELVKNSWNGHNFHNVDFLLSKYSSQLSSITAQHKAYPILHHYYAEDKKEAVPLAVTILDEALTIFFYGIQLESQPNRLLVMEARSSIKSYLDTLYSAKIKPSNEVPPYSDLEELHNEGFPTVTKQEFLDSLEELEDRRKKLLGIIQYNALQWPK</sequence>
<keyword evidence="1" id="KW-0812">Transmembrane</keyword>
<dbReference type="InterPro" id="IPR013099">
    <property type="entry name" value="K_chnl_dom"/>
</dbReference>
<evidence type="ECO:0000259" key="2">
    <source>
        <dbReference type="Pfam" id="PF07885"/>
    </source>
</evidence>
<dbReference type="Gene3D" id="1.10.287.70">
    <property type="match status" value="1"/>
</dbReference>
<evidence type="ECO:0000313" key="3">
    <source>
        <dbReference type="EMBL" id="QKX52109.1"/>
    </source>
</evidence>
<dbReference type="Pfam" id="PF07885">
    <property type="entry name" value="Ion_trans_2"/>
    <property type="match status" value="1"/>
</dbReference>
<proteinExistence type="predicted"/>
<keyword evidence="3" id="KW-0407">Ion channel</keyword>
<evidence type="ECO:0000256" key="1">
    <source>
        <dbReference type="SAM" id="Phobius"/>
    </source>
</evidence>
<protein>
    <submittedName>
        <fullName evidence="3">Two pore domain potassium channel family protein</fullName>
    </submittedName>
</protein>
<dbReference type="Proteomes" id="UP000509222">
    <property type="component" value="Chromosome"/>
</dbReference>
<feature type="transmembrane region" description="Helical" evidence="1">
    <location>
        <begin position="127"/>
        <end position="151"/>
    </location>
</feature>
<dbReference type="GO" id="GO:0034220">
    <property type="term" value="P:monoatomic ion transmembrane transport"/>
    <property type="evidence" value="ECO:0007669"/>
    <property type="project" value="UniProtKB-KW"/>
</dbReference>
<accession>A0A7H8QE07</accession>
<evidence type="ECO:0000313" key="4">
    <source>
        <dbReference type="Proteomes" id="UP000509222"/>
    </source>
</evidence>
<feature type="transmembrane region" description="Helical" evidence="1">
    <location>
        <begin position="56"/>
        <end position="77"/>
    </location>
</feature>
<dbReference type="EMBL" id="CP051177">
    <property type="protein sequence ID" value="QKX52109.1"/>
    <property type="molecule type" value="Genomic_DNA"/>
</dbReference>
<keyword evidence="3" id="KW-0813">Transport</keyword>
<organism evidence="3 4">
    <name type="scientific">Planococcus glaciei</name>
    <dbReference type="NCBI Taxonomy" id="459472"/>
    <lineage>
        <taxon>Bacteria</taxon>
        <taxon>Bacillati</taxon>
        <taxon>Bacillota</taxon>
        <taxon>Bacilli</taxon>
        <taxon>Bacillales</taxon>
        <taxon>Caryophanaceae</taxon>
        <taxon>Planococcus</taxon>
    </lineage>
</organism>
<dbReference type="AlphaFoldDB" id="A0A7H8QE07"/>
<keyword evidence="1" id="KW-0472">Membrane</keyword>
<name>A0A7H8QE07_9BACL</name>
<dbReference type="SUPFAM" id="SSF81324">
    <property type="entry name" value="Voltage-gated potassium channels"/>
    <property type="match status" value="1"/>
</dbReference>
<dbReference type="RefSeq" id="WP_036804668.1">
    <property type="nucleotide sequence ID" value="NZ_CP051177.1"/>
</dbReference>